<dbReference type="Pfam" id="PF23098">
    <property type="entry name" value="Beta-prop_NOL10_N"/>
    <property type="match status" value="1"/>
</dbReference>
<dbReference type="InterPro" id="IPR015943">
    <property type="entry name" value="WD40/YVTN_repeat-like_dom_sf"/>
</dbReference>
<reference evidence="11 12" key="1">
    <citation type="submission" date="2024-02" db="EMBL/GenBank/DDBJ databases">
        <authorList>
            <person name="Daric V."/>
            <person name="Darras S."/>
        </authorList>
    </citation>
    <scope>NUCLEOTIDE SEQUENCE [LARGE SCALE GENOMIC DNA]</scope>
</reference>
<organism evidence="11 12">
    <name type="scientific">Clavelina lepadiformis</name>
    <name type="common">Light-bulb sea squirt</name>
    <name type="synonym">Ascidia lepadiformis</name>
    <dbReference type="NCBI Taxonomy" id="159417"/>
    <lineage>
        <taxon>Eukaryota</taxon>
        <taxon>Metazoa</taxon>
        <taxon>Chordata</taxon>
        <taxon>Tunicata</taxon>
        <taxon>Ascidiacea</taxon>
        <taxon>Aplousobranchia</taxon>
        <taxon>Clavelinidae</taxon>
        <taxon>Clavelina</taxon>
    </lineage>
</organism>
<dbReference type="InterPro" id="IPR056550">
    <property type="entry name" value="NOL10_2nd"/>
</dbReference>
<dbReference type="InterPro" id="IPR012580">
    <property type="entry name" value="NUC153"/>
</dbReference>
<feature type="region of interest" description="Disordered" evidence="7">
    <location>
        <begin position="457"/>
        <end position="479"/>
    </location>
</feature>
<dbReference type="PANTHER" id="PTHR14927:SF0">
    <property type="entry name" value="NUCLEOLAR PROTEIN 10"/>
    <property type="match status" value="1"/>
</dbReference>
<dbReference type="Gene3D" id="2.130.10.10">
    <property type="entry name" value="YVTN repeat-like/Quinoprotein amine dehydrogenase"/>
    <property type="match status" value="2"/>
</dbReference>
<comment type="subcellular location">
    <subcellularLocation>
        <location evidence="1">Nucleus</location>
        <location evidence="1">Nucleolus</location>
    </subcellularLocation>
</comment>
<evidence type="ECO:0000313" key="11">
    <source>
        <dbReference type="EMBL" id="CAK8697880.1"/>
    </source>
</evidence>
<evidence type="ECO:0000256" key="5">
    <source>
        <dbReference type="ARBA" id="ARBA00022737"/>
    </source>
</evidence>
<dbReference type="InterPro" id="IPR040382">
    <property type="entry name" value="NOL10/Enp2"/>
</dbReference>
<feature type="domain" description="NUC153" evidence="8">
    <location>
        <begin position="484"/>
        <end position="511"/>
    </location>
</feature>
<keyword evidence="6" id="KW-0539">Nucleus</keyword>
<dbReference type="InterPro" id="IPR001680">
    <property type="entry name" value="WD40_rpt"/>
</dbReference>
<keyword evidence="12" id="KW-1185">Reference proteome</keyword>
<comment type="similarity">
    <text evidence="2">Belongs to the WD repeat NOL10/ENP2 family.</text>
</comment>
<name>A0ABP0H1I7_CLALP</name>
<evidence type="ECO:0000259" key="8">
    <source>
        <dbReference type="Pfam" id="PF08159"/>
    </source>
</evidence>
<evidence type="ECO:0000256" key="2">
    <source>
        <dbReference type="ARBA" id="ARBA00005264"/>
    </source>
</evidence>
<dbReference type="EMBL" id="CAWYQH010000174">
    <property type="protein sequence ID" value="CAK8697880.1"/>
    <property type="molecule type" value="Genomic_DNA"/>
</dbReference>
<feature type="region of interest" description="Disordered" evidence="7">
    <location>
        <begin position="521"/>
        <end position="545"/>
    </location>
</feature>
<evidence type="ECO:0000259" key="10">
    <source>
        <dbReference type="Pfam" id="PF23098"/>
    </source>
</evidence>
<comment type="caution">
    <text evidence="11">The sequence shown here is derived from an EMBL/GenBank/DDBJ whole genome shotgun (WGS) entry which is preliminary data.</text>
</comment>
<accession>A0ABP0H1I7</accession>
<evidence type="ECO:0000313" key="12">
    <source>
        <dbReference type="Proteomes" id="UP001642483"/>
    </source>
</evidence>
<feature type="region of interest" description="Disordered" evidence="7">
    <location>
        <begin position="619"/>
        <end position="686"/>
    </location>
</feature>
<proteinExistence type="inferred from homology"/>
<protein>
    <recommendedName>
        <fullName evidence="3">Nucleolar protein 10</fullName>
    </recommendedName>
</protein>
<dbReference type="Pfam" id="PF08159">
    <property type="entry name" value="NUC153"/>
    <property type="match status" value="1"/>
</dbReference>
<feature type="domain" description="Nucleolar protein 10-like N-terminal" evidence="10">
    <location>
        <begin position="1"/>
        <end position="364"/>
    </location>
</feature>
<evidence type="ECO:0000256" key="1">
    <source>
        <dbReference type="ARBA" id="ARBA00004604"/>
    </source>
</evidence>
<dbReference type="SMART" id="SM00320">
    <property type="entry name" value="WD40"/>
    <property type="match status" value="4"/>
</dbReference>
<feature type="compositionally biased region" description="Acidic residues" evidence="7">
    <location>
        <begin position="530"/>
        <end position="542"/>
    </location>
</feature>
<keyword evidence="4" id="KW-0853">WD repeat</keyword>
<sequence>MQVSNPNNIKIYNLSCGKSLPEFISDKRKRSLLKKDDDLRRRIELIQDFEMPTVSSNVKMSPDQQYIFATGTYKPRVRCYDVKDLSLKFERCLDAEVVKFDVLSEDYSKLVFLLNDRTVELHTQQGRHYTVRIPKFGRDLAYHPANCDLMLVGAGSEVYRLNLDQGRFLKSFETQSPELNVCTLNEFHHLLITGGIDGRIECWDPRSKCRAGILDCNLGLSSSIMEGNGNVKVSSLKFKGPLHMAVGTSTGHVLLYDIRSQRPYIVKDHRYDLPIHSIDFNEENNMVISSDARAVKFWNETTGEAVTAVELESDINDLHVVKGTGLFFLANESPKIRSYFIPMLGPAPKWCLFLDNLTEELEENPTQEMYDDYKFLTQKDVANLGLTNLVGTSLLKAYMHGYFVDMRLYHKALSIANPFAYKEYRKKKIADKIEEARENRVKLKKLPKVNRNLADRLLSRADEEEPNSGKKKKMKKEATNLLSDPRFKAMFEDPSFQVDEESEEFKLLNPVVSKQFEKQISKKKTQTTQSDDEQNQLSDDDQKEGRKWIAEAKSEHKLKKKRIIGKSNTSAEPRMFEIKSDKHLEGNMFATLDDLDAFYNDQIQNDKKRKINSLEERIEEEENEKSFLVSSKNKMGGKEATFRIKKENKEKTRSEDEKKHREERRQVRRPAQKLQRQRVRKTPFFK</sequence>
<dbReference type="InterPro" id="IPR036322">
    <property type="entry name" value="WD40_repeat_dom_sf"/>
</dbReference>
<evidence type="ECO:0000256" key="3">
    <source>
        <dbReference type="ARBA" id="ARBA00015517"/>
    </source>
</evidence>
<dbReference type="Proteomes" id="UP001642483">
    <property type="component" value="Unassembled WGS sequence"/>
</dbReference>
<evidence type="ECO:0000259" key="9">
    <source>
        <dbReference type="Pfam" id="PF23097"/>
    </source>
</evidence>
<dbReference type="SUPFAM" id="SSF50978">
    <property type="entry name" value="WD40 repeat-like"/>
    <property type="match status" value="1"/>
</dbReference>
<keyword evidence="5" id="KW-0677">Repeat</keyword>
<feature type="compositionally biased region" description="Basic and acidic residues" evidence="7">
    <location>
        <begin position="636"/>
        <end position="665"/>
    </location>
</feature>
<gene>
    <name evidence="11" type="ORF">CVLEPA_LOCUS31368</name>
</gene>
<evidence type="ECO:0000256" key="4">
    <source>
        <dbReference type="ARBA" id="ARBA00022574"/>
    </source>
</evidence>
<feature type="domain" description="Nucleolar protein 10-like second" evidence="9">
    <location>
        <begin position="369"/>
        <end position="417"/>
    </location>
</feature>
<feature type="compositionally biased region" description="Basic residues" evidence="7">
    <location>
        <begin position="666"/>
        <end position="686"/>
    </location>
</feature>
<evidence type="ECO:0000256" key="7">
    <source>
        <dbReference type="SAM" id="MobiDB-lite"/>
    </source>
</evidence>
<dbReference type="PANTHER" id="PTHR14927">
    <property type="entry name" value="NUCLEOLAR PROTEIN 10"/>
    <property type="match status" value="1"/>
</dbReference>
<dbReference type="InterPro" id="IPR056551">
    <property type="entry name" value="Beta-prop_NOL10_N"/>
</dbReference>
<evidence type="ECO:0000256" key="6">
    <source>
        <dbReference type="ARBA" id="ARBA00023242"/>
    </source>
</evidence>
<dbReference type="Pfam" id="PF23097">
    <property type="entry name" value="NOL10_2nd"/>
    <property type="match status" value="1"/>
</dbReference>